<dbReference type="InterPro" id="IPR020846">
    <property type="entry name" value="MFS_dom"/>
</dbReference>
<keyword evidence="7" id="KW-0408">Iron</keyword>
<feature type="transmembrane region" description="Helical" evidence="11">
    <location>
        <begin position="566"/>
        <end position="584"/>
    </location>
</feature>
<gene>
    <name evidence="13" type="ORF">E6O75_ATG04742</name>
</gene>
<evidence type="ECO:0000256" key="1">
    <source>
        <dbReference type="ARBA" id="ARBA00004141"/>
    </source>
</evidence>
<evidence type="ECO:0000256" key="2">
    <source>
        <dbReference type="ARBA" id="ARBA00008335"/>
    </source>
</evidence>
<evidence type="ECO:0000256" key="3">
    <source>
        <dbReference type="ARBA" id="ARBA00022448"/>
    </source>
</evidence>
<feature type="compositionally biased region" description="Polar residues" evidence="10">
    <location>
        <begin position="30"/>
        <end position="45"/>
    </location>
</feature>
<organism evidence="13 14">
    <name type="scientific">Venturia nashicola</name>
    <dbReference type="NCBI Taxonomy" id="86259"/>
    <lineage>
        <taxon>Eukaryota</taxon>
        <taxon>Fungi</taxon>
        <taxon>Dikarya</taxon>
        <taxon>Ascomycota</taxon>
        <taxon>Pezizomycotina</taxon>
        <taxon>Dothideomycetes</taxon>
        <taxon>Pleosporomycetidae</taxon>
        <taxon>Venturiales</taxon>
        <taxon>Venturiaceae</taxon>
        <taxon>Venturia</taxon>
    </lineage>
</organism>
<dbReference type="FunFam" id="1.20.1250.20:FF:000284">
    <property type="entry name" value="Siderophore iron transporter mirB"/>
    <property type="match status" value="1"/>
</dbReference>
<feature type="transmembrane region" description="Helical" evidence="11">
    <location>
        <begin position="426"/>
        <end position="445"/>
    </location>
</feature>
<dbReference type="Proteomes" id="UP000298493">
    <property type="component" value="Unassembled WGS sequence"/>
</dbReference>
<dbReference type="GO" id="GO:0006826">
    <property type="term" value="P:iron ion transport"/>
    <property type="evidence" value="ECO:0007669"/>
    <property type="project" value="UniProtKB-KW"/>
</dbReference>
<comment type="similarity">
    <text evidence="2">Belongs to the major facilitator superfamily.</text>
</comment>
<reference evidence="13 14" key="1">
    <citation type="submission" date="2019-04" db="EMBL/GenBank/DDBJ databases">
        <title>High contiguity whole genome sequence and gene annotation resource for two Venturia nashicola isolates.</title>
        <authorList>
            <person name="Prokchorchik M."/>
            <person name="Won K."/>
            <person name="Lee Y."/>
            <person name="Choi E.D."/>
            <person name="Segonzac C."/>
            <person name="Sohn K.H."/>
        </authorList>
    </citation>
    <scope>NUCLEOTIDE SEQUENCE [LARGE SCALE GENOMIC DNA]</scope>
    <source>
        <strain evidence="13 14">PRI2</strain>
    </source>
</reference>
<evidence type="ECO:0000313" key="14">
    <source>
        <dbReference type="Proteomes" id="UP000298493"/>
    </source>
</evidence>
<feature type="transmembrane region" description="Helical" evidence="11">
    <location>
        <begin position="148"/>
        <end position="165"/>
    </location>
</feature>
<keyword evidence="6 11" id="KW-1133">Transmembrane helix</keyword>
<proteinExistence type="inferred from homology"/>
<dbReference type="GO" id="GO:0005886">
    <property type="term" value="C:plasma membrane"/>
    <property type="evidence" value="ECO:0007669"/>
    <property type="project" value="TreeGrafter"/>
</dbReference>
<dbReference type="InterPro" id="IPR036259">
    <property type="entry name" value="MFS_trans_sf"/>
</dbReference>
<dbReference type="Gene3D" id="1.20.1250.20">
    <property type="entry name" value="MFS general substrate transporter like domains"/>
    <property type="match status" value="2"/>
</dbReference>
<keyword evidence="3" id="KW-0813">Transport</keyword>
<protein>
    <submittedName>
        <fullName evidence="13">Putative transporter (Major facilitator superfamily)</fullName>
    </submittedName>
</protein>
<feature type="transmembrane region" description="Helical" evidence="11">
    <location>
        <begin position="289"/>
        <end position="310"/>
    </location>
</feature>
<dbReference type="PANTHER" id="PTHR23501">
    <property type="entry name" value="MAJOR FACILITATOR SUPERFAMILY"/>
    <property type="match status" value="1"/>
</dbReference>
<evidence type="ECO:0000256" key="5">
    <source>
        <dbReference type="ARBA" id="ARBA00022692"/>
    </source>
</evidence>
<dbReference type="PROSITE" id="PS50850">
    <property type="entry name" value="MFS"/>
    <property type="match status" value="1"/>
</dbReference>
<dbReference type="PANTHER" id="PTHR23501:SF50">
    <property type="entry name" value="MFS SIDEROCHROME IRON TRANSPORTER MIRB (AFU_ORTHOLOGUE AFUA_3G03640)-RELATED"/>
    <property type="match status" value="1"/>
</dbReference>
<sequence>MGILNHISSLGPGHQQTYGSTDNKGHHVNHSTVTESGKENNTATVDSEAASGDLALPDPDAQRGVQKIEAVTASWTKWSLAALLINIWMIFLVNGLRLSVLTSLTPYVTSSFSSHSLLTVIYIVSNALVSATYIPMAKLLDVWGRAEGFLLMVGFATLGTVLMATSKNLATFCAAEVFYSIGFAGIIYTVAVLAADVTSLRNRGLGFAFTSSPYMITAFAGSRAAQGFLEHVNWRWGFGAFAIIVPFICAPLYILLKFQFSKAKVQGIVAPVRSPHSLPRQFWDGLLEFDLPGVFLFAVGLTVFLLPFTLASTAPKGWHTGYIIAMIIVGFLTLIAFGLYETYLARAPFLNYKFLTDRTVIGACLFNFTYQISYYCWNSYFTSFLQVVCNLSVAKAGYVNSTFSVVSGVLLFIVGYFIRLTGRFKWLFLACLPIYMLGLSLMIHFRQPNQYIGYIVMCEIFISVGGSVFILLVQIAVLACVDHQHVAAVLALLYVTGGIGDAVGNTVSGAIWTNTFAKELARRLPKEELPHLTTIYTSLTKQLAYPVGSETRTAIQLAYGYAQTRMLAAGVGIMTLCFVWAFLIRNLNVKVNKQTKGVVF</sequence>
<evidence type="ECO:0000256" key="8">
    <source>
        <dbReference type="ARBA" id="ARBA00023065"/>
    </source>
</evidence>
<keyword evidence="14" id="KW-1185">Reference proteome</keyword>
<feature type="transmembrane region" description="Helical" evidence="11">
    <location>
        <begin position="397"/>
        <end position="419"/>
    </location>
</feature>
<evidence type="ECO:0000259" key="12">
    <source>
        <dbReference type="PROSITE" id="PS50850"/>
    </source>
</evidence>
<evidence type="ECO:0000256" key="6">
    <source>
        <dbReference type="ARBA" id="ARBA00022989"/>
    </source>
</evidence>
<feature type="transmembrane region" description="Helical" evidence="11">
    <location>
        <begin position="360"/>
        <end position="377"/>
    </location>
</feature>
<evidence type="ECO:0000256" key="11">
    <source>
        <dbReference type="SAM" id="Phobius"/>
    </source>
</evidence>
<dbReference type="EMBL" id="SNSC02000009">
    <property type="protein sequence ID" value="TID21347.1"/>
    <property type="molecule type" value="Genomic_DNA"/>
</dbReference>
<comment type="subcellular location">
    <subcellularLocation>
        <location evidence="1">Membrane</location>
        <topology evidence="1">Multi-pass membrane protein</topology>
    </subcellularLocation>
</comment>
<feature type="transmembrane region" description="Helical" evidence="11">
    <location>
        <begin position="322"/>
        <end position="340"/>
    </location>
</feature>
<comment type="caution">
    <text evidence="13">The sequence shown here is derived from an EMBL/GenBank/DDBJ whole genome shotgun (WGS) entry which is preliminary data.</text>
</comment>
<evidence type="ECO:0000256" key="10">
    <source>
        <dbReference type="SAM" id="MobiDB-lite"/>
    </source>
</evidence>
<feature type="domain" description="Major facilitator superfamily (MFS) profile" evidence="12">
    <location>
        <begin position="83"/>
        <end position="587"/>
    </location>
</feature>
<feature type="transmembrane region" description="Helical" evidence="11">
    <location>
        <begin position="234"/>
        <end position="256"/>
    </location>
</feature>
<dbReference type="AlphaFoldDB" id="A0A4Z1PGR8"/>
<feature type="transmembrane region" description="Helical" evidence="11">
    <location>
        <begin position="177"/>
        <end position="197"/>
    </location>
</feature>
<dbReference type="FunFam" id="1.20.1250.20:FF:000302">
    <property type="entry name" value="MFS siderochrome iron transporter MirB"/>
    <property type="match status" value="1"/>
</dbReference>
<dbReference type="Pfam" id="PF07690">
    <property type="entry name" value="MFS_1"/>
    <property type="match status" value="1"/>
</dbReference>
<feature type="transmembrane region" description="Helical" evidence="11">
    <location>
        <begin position="116"/>
        <end position="136"/>
    </location>
</feature>
<name>A0A4Z1PGR8_9PEZI</name>
<keyword evidence="5 11" id="KW-0812">Transmembrane</keyword>
<feature type="region of interest" description="Disordered" evidence="10">
    <location>
        <begin position="1"/>
        <end position="45"/>
    </location>
</feature>
<accession>A0A4Z1PGR8</accession>
<evidence type="ECO:0000313" key="13">
    <source>
        <dbReference type="EMBL" id="TID21347.1"/>
    </source>
</evidence>
<feature type="transmembrane region" description="Helical" evidence="11">
    <location>
        <begin position="486"/>
        <end position="512"/>
    </location>
</feature>
<dbReference type="SUPFAM" id="SSF103473">
    <property type="entry name" value="MFS general substrate transporter"/>
    <property type="match status" value="2"/>
</dbReference>
<keyword evidence="4" id="KW-0410">Iron transport</keyword>
<evidence type="ECO:0000256" key="9">
    <source>
        <dbReference type="ARBA" id="ARBA00023136"/>
    </source>
</evidence>
<keyword evidence="8" id="KW-0406">Ion transport</keyword>
<keyword evidence="9 11" id="KW-0472">Membrane</keyword>
<evidence type="ECO:0000256" key="4">
    <source>
        <dbReference type="ARBA" id="ARBA00022496"/>
    </source>
</evidence>
<dbReference type="GO" id="GO:0010106">
    <property type="term" value="P:cellular response to iron ion starvation"/>
    <property type="evidence" value="ECO:0007669"/>
    <property type="project" value="UniProtKB-ARBA"/>
</dbReference>
<feature type="transmembrane region" description="Helical" evidence="11">
    <location>
        <begin position="78"/>
        <end position="96"/>
    </location>
</feature>
<feature type="transmembrane region" description="Helical" evidence="11">
    <location>
        <begin position="451"/>
        <end position="479"/>
    </location>
</feature>
<dbReference type="GO" id="GO:0022857">
    <property type="term" value="F:transmembrane transporter activity"/>
    <property type="evidence" value="ECO:0007669"/>
    <property type="project" value="InterPro"/>
</dbReference>
<evidence type="ECO:0000256" key="7">
    <source>
        <dbReference type="ARBA" id="ARBA00023004"/>
    </source>
</evidence>
<dbReference type="InterPro" id="IPR011701">
    <property type="entry name" value="MFS"/>
</dbReference>
<dbReference type="OrthoDB" id="4078873at2759"/>